<evidence type="ECO:0000313" key="3">
    <source>
        <dbReference type="Proteomes" id="UP000789342"/>
    </source>
</evidence>
<keyword evidence="3" id="KW-1185">Reference proteome</keyword>
<dbReference type="Proteomes" id="UP000789342">
    <property type="component" value="Unassembled WGS sequence"/>
</dbReference>
<gene>
    <name evidence="2" type="ORF">AMORRO_LOCUS4241</name>
</gene>
<accession>A0A9N9A795</accession>
<proteinExistence type="predicted"/>
<dbReference type="InterPro" id="IPR001810">
    <property type="entry name" value="F-box_dom"/>
</dbReference>
<dbReference type="AlphaFoldDB" id="A0A9N9A795"/>
<dbReference type="Pfam" id="PF12937">
    <property type="entry name" value="F-box-like"/>
    <property type="match status" value="1"/>
</dbReference>
<feature type="non-terminal residue" evidence="2">
    <location>
        <position position="1"/>
    </location>
</feature>
<sequence length="266" mass="31096">MYFLNRLHLGFLVNKKLSAIYSLLSSLATMTVRTAVSPPLPSSNVHTSTKANLIKPKTYISESNNLNITYLQKLLSFPQTSPILSLPDEILTEICEKLPPEDLYALSTVCRSLRSFLWSSSSTVTQQIWRNSRKTFYPQYKSPPLKDMSEQQYIFLVVLAKKCQFCEEMDKKKLKKYWEFQVYSCEKCLDRRIASHKALLKNNMIHEDVLSTCLSLGDQGYFMSHVQMAQIDYLQCQDKFSWMSFMLNPYWHMRKSGFQIDEEREK</sequence>
<dbReference type="PROSITE" id="PS50181">
    <property type="entry name" value="FBOX"/>
    <property type="match status" value="1"/>
</dbReference>
<evidence type="ECO:0000259" key="1">
    <source>
        <dbReference type="PROSITE" id="PS50181"/>
    </source>
</evidence>
<dbReference type="SMART" id="SM00256">
    <property type="entry name" value="FBOX"/>
    <property type="match status" value="1"/>
</dbReference>
<dbReference type="SUPFAM" id="SSF81383">
    <property type="entry name" value="F-box domain"/>
    <property type="match status" value="1"/>
</dbReference>
<dbReference type="CDD" id="cd09917">
    <property type="entry name" value="F-box_SF"/>
    <property type="match status" value="1"/>
</dbReference>
<evidence type="ECO:0000313" key="2">
    <source>
        <dbReference type="EMBL" id="CAG8521740.1"/>
    </source>
</evidence>
<dbReference type="EMBL" id="CAJVPV010002234">
    <property type="protein sequence ID" value="CAG8521740.1"/>
    <property type="molecule type" value="Genomic_DNA"/>
</dbReference>
<comment type="caution">
    <text evidence="2">The sequence shown here is derived from an EMBL/GenBank/DDBJ whole genome shotgun (WGS) entry which is preliminary data.</text>
</comment>
<feature type="domain" description="F-box" evidence="1">
    <location>
        <begin position="80"/>
        <end position="132"/>
    </location>
</feature>
<dbReference type="InterPro" id="IPR036047">
    <property type="entry name" value="F-box-like_dom_sf"/>
</dbReference>
<dbReference type="Gene3D" id="1.20.1280.50">
    <property type="match status" value="1"/>
</dbReference>
<dbReference type="OrthoDB" id="2322499at2759"/>
<name>A0A9N9A795_9GLOM</name>
<organism evidence="2 3">
    <name type="scientific">Acaulospora morrowiae</name>
    <dbReference type="NCBI Taxonomy" id="94023"/>
    <lineage>
        <taxon>Eukaryota</taxon>
        <taxon>Fungi</taxon>
        <taxon>Fungi incertae sedis</taxon>
        <taxon>Mucoromycota</taxon>
        <taxon>Glomeromycotina</taxon>
        <taxon>Glomeromycetes</taxon>
        <taxon>Diversisporales</taxon>
        <taxon>Acaulosporaceae</taxon>
        <taxon>Acaulospora</taxon>
    </lineage>
</organism>
<protein>
    <submittedName>
        <fullName evidence="2">15371_t:CDS:1</fullName>
    </submittedName>
</protein>
<reference evidence="2" key="1">
    <citation type="submission" date="2021-06" db="EMBL/GenBank/DDBJ databases">
        <authorList>
            <person name="Kallberg Y."/>
            <person name="Tangrot J."/>
            <person name="Rosling A."/>
        </authorList>
    </citation>
    <scope>NUCLEOTIDE SEQUENCE</scope>
    <source>
        <strain evidence="2">CL551</strain>
    </source>
</reference>